<dbReference type="PANTHER" id="PTHR43080:SF2">
    <property type="entry name" value="CBS DOMAIN-CONTAINING PROTEIN"/>
    <property type="match status" value="1"/>
</dbReference>
<feature type="domain" description="CBS" evidence="3">
    <location>
        <begin position="130"/>
        <end position="186"/>
    </location>
</feature>
<dbReference type="RefSeq" id="WP_283172648.1">
    <property type="nucleotide sequence ID" value="NZ_JAPNOA010000016.1"/>
</dbReference>
<dbReference type="AlphaFoldDB" id="A0A9X3IQR0"/>
<dbReference type="InterPro" id="IPR051257">
    <property type="entry name" value="Diverse_CBS-Domain"/>
</dbReference>
<feature type="domain" description="CBS" evidence="3">
    <location>
        <begin position="68"/>
        <end position="123"/>
    </location>
</feature>
<dbReference type="EMBL" id="JAPNOA010000016">
    <property type="protein sequence ID" value="MCY0964432.1"/>
    <property type="molecule type" value="Genomic_DNA"/>
</dbReference>
<sequence>MTLMVFDMGLRISTPLPPAERTVSASSAIRATRRIRRDMAHTAQADAYQQVASRHEPVLAHSVVADLMSSPVIVLPEDASIADAHALLAQHDIRHLPLVSETGPLALLSERDMLRSSRQHSDQSRALTIASRPLFCTCTDTPARQAADLMLRYRLGCLPVCDDDQKLIGMLTRSDLLRGLALPGQLEVNI</sequence>
<evidence type="ECO:0000256" key="1">
    <source>
        <dbReference type="ARBA" id="ARBA00023122"/>
    </source>
</evidence>
<comment type="caution">
    <text evidence="4">The sequence shown here is derived from an EMBL/GenBank/DDBJ whole genome shotgun (WGS) entry which is preliminary data.</text>
</comment>
<keyword evidence="5" id="KW-1185">Reference proteome</keyword>
<evidence type="ECO:0000313" key="5">
    <source>
        <dbReference type="Proteomes" id="UP001150830"/>
    </source>
</evidence>
<dbReference type="Pfam" id="PF00571">
    <property type="entry name" value="CBS"/>
    <property type="match status" value="2"/>
</dbReference>
<dbReference type="PROSITE" id="PS51371">
    <property type="entry name" value="CBS"/>
    <property type="match status" value="2"/>
</dbReference>
<accession>A0A9X3IQR0</accession>
<dbReference type="Gene3D" id="3.10.580.10">
    <property type="entry name" value="CBS-domain"/>
    <property type="match status" value="2"/>
</dbReference>
<dbReference type="PANTHER" id="PTHR43080">
    <property type="entry name" value="CBS DOMAIN-CONTAINING PROTEIN CBSX3, MITOCHONDRIAL"/>
    <property type="match status" value="1"/>
</dbReference>
<dbReference type="SUPFAM" id="SSF54631">
    <property type="entry name" value="CBS-domain pair"/>
    <property type="match status" value="1"/>
</dbReference>
<name>A0A9X3IQR0_9GAMM</name>
<evidence type="ECO:0000313" key="4">
    <source>
        <dbReference type="EMBL" id="MCY0964432.1"/>
    </source>
</evidence>
<gene>
    <name evidence="4" type="ORF">OUO13_04470</name>
</gene>
<evidence type="ECO:0000259" key="3">
    <source>
        <dbReference type="PROSITE" id="PS51371"/>
    </source>
</evidence>
<evidence type="ECO:0000256" key="2">
    <source>
        <dbReference type="PROSITE-ProRule" id="PRU00703"/>
    </source>
</evidence>
<proteinExistence type="predicted"/>
<dbReference type="InterPro" id="IPR046342">
    <property type="entry name" value="CBS_dom_sf"/>
</dbReference>
<dbReference type="InterPro" id="IPR000644">
    <property type="entry name" value="CBS_dom"/>
</dbReference>
<dbReference type="SMART" id="SM00116">
    <property type="entry name" value="CBS"/>
    <property type="match status" value="2"/>
</dbReference>
<organism evidence="4 5">
    <name type="scientific">Parathalassolituus penaei</name>
    <dbReference type="NCBI Taxonomy" id="2997323"/>
    <lineage>
        <taxon>Bacteria</taxon>
        <taxon>Pseudomonadati</taxon>
        <taxon>Pseudomonadota</taxon>
        <taxon>Gammaproteobacteria</taxon>
        <taxon>Oceanospirillales</taxon>
        <taxon>Oceanospirillaceae</taxon>
        <taxon>Parathalassolituus</taxon>
    </lineage>
</organism>
<reference evidence="4" key="1">
    <citation type="submission" date="2022-11" db="EMBL/GenBank/DDBJ databases">
        <title>Parathalassolutuus dongxingensis gen. nov., sp. nov., a novel member of family Oceanospirillaceae isolated from a coastal shrimp pond in Guangxi, China.</title>
        <authorList>
            <person name="Chen H."/>
        </authorList>
    </citation>
    <scope>NUCLEOTIDE SEQUENCE</scope>
    <source>
        <strain evidence="4">G-43</strain>
    </source>
</reference>
<protein>
    <submittedName>
        <fullName evidence="4">CBS domain-containing protein</fullName>
    </submittedName>
</protein>
<dbReference type="Proteomes" id="UP001150830">
    <property type="component" value="Unassembled WGS sequence"/>
</dbReference>
<keyword evidence="1 2" id="KW-0129">CBS domain</keyword>